<dbReference type="SUPFAM" id="SSF81383">
    <property type="entry name" value="F-box domain"/>
    <property type="match status" value="1"/>
</dbReference>
<dbReference type="InterPro" id="IPR050796">
    <property type="entry name" value="SCF_F-box_component"/>
</dbReference>
<dbReference type="NCBIfam" id="TIGR01640">
    <property type="entry name" value="F_box_assoc_1"/>
    <property type="match status" value="1"/>
</dbReference>
<dbReference type="PANTHER" id="PTHR31672">
    <property type="entry name" value="BNACNNG10540D PROTEIN"/>
    <property type="match status" value="1"/>
</dbReference>
<dbReference type="Pfam" id="PF00646">
    <property type="entry name" value="F-box"/>
    <property type="match status" value="1"/>
</dbReference>
<proteinExistence type="predicted"/>
<dbReference type="InterPro" id="IPR006527">
    <property type="entry name" value="F-box-assoc_dom_typ1"/>
</dbReference>
<gene>
    <name evidence="2" type="primary">S0m-FBX2</name>
</gene>
<organism evidence="2">
    <name type="scientific">Petunia hybrida</name>
    <name type="common">Petunia</name>
    <dbReference type="NCBI Taxonomy" id="4102"/>
    <lineage>
        <taxon>Eukaryota</taxon>
        <taxon>Viridiplantae</taxon>
        <taxon>Streptophyta</taxon>
        <taxon>Embryophyta</taxon>
        <taxon>Tracheophyta</taxon>
        <taxon>Spermatophyta</taxon>
        <taxon>Magnoliopsida</taxon>
        <taxon>eudicotyledons</taxon>
        <taxon>Gunneridae</taxon>
        <taxon>Pentapetalae</taxon>
        <taxon>asterids</taxon>
        <taxon>lamiids</taxon>
        <taxon>Solanales</taxon>
        <taxon>Solanaceae</taxon>
        <taxon>Petunioideae</taxon>
        <taxon>Petunia</taxon>
    </lineage>
</organism>
<evidence type="ECO:0000259" key="1">
    <source>
        <dbReference type="PROSITE" id="PS50181"/>
    </source>
</evidence>
<dbReference type="Gene3D" id="1.20.1280.50">
    <property type="match status" value="1"/>
</dbReference>
<dbReference type="InterPro" id="IPR017451">
    <property type="entry name" value="F-box-assoc_interact_dom"/>
</dbReference>
<dbReference type="EMBL" id="AB933089">
    <property type="protein sequence ID" value="BAQ19035.1"/>
    <property type="molecule type" value="Genomic_DNA"/>
</dbReference>
<dbReference type="Pfam" id="PF07734">
    <property type="entry name" value="FBA_1"/>
    <property type="match status" value="1"/>
</dbReference>
<dbReference type="PROSITE" id="PS50181">
    <property type="entry name" value="FBOX"/>
    <property type="match status" value="1"/>
</dbReference>
<name>A0A140JNT2_PETHY</name>
<protein>
    <submittedName>
        <fullName evidence="2">S0m-locus linked F-box protein 2</fullName>
    </submittedName>
</protein>
<accession>A0A140JNT2</accession>
<dbReference type="InterPro" id="IPR036047">
    <property type="entry name" value="F-box-like_dom_sf"/>
</dbReference>
<dbReference type="PANTHER" id="PTHR31672:SF13">
    <property type="entry name" value="F-BOX PROTEIN CPR30-LIKE"/>
    <property type="match status" value="1"/>
</dbReference>
<feature type="domain" description="F-box" evidence="1">
    <location>
        <begin position="3"/>
        <end position="48"/>
    </location>
</feature>
<dbReference type="InterPro" id="IPR001810">
    <property type="entry name" value="F-box_dom"/>
</dbReference>
<evidence type="ECO:0000313" key="2">
    <source>
        <dbReference type="EMBL" id="BAQ19035.1"/>
    </source>
</evidence>
<dbReference type="AlphaFoldDB" id="A0A140JNT2"/>
<sequence>MLDGTMKELPQDVMIYILVMLPVKSLLRFKCSCKTFCNIIKSSTFINLHLFHTTYVKDELVLLKRSFRTDEYNFYKSILSFLSSKEDYDFTPICADAEIPHLTTTSACVFHQLIGPCNGLIALTDSLTTILFNPTTRYYRLIPPCPFGIPRGFRRSISGFGFGFDSNANNYKVVRISEVYKYHYDKDMKVDIYDFSVDSWRELNLLGQKLPIVLWFPCSEILYRRNFHWFAAADDVVILCFNFSTELFNNIEMPNRHDIDGMSYGLVILYNFLTLICYHYPMFTEPTEDLVDIWIMKEYGQKESWIKRFSVNLLPIESPLAVWKDELLLLQTRSGQLFTYDLNSDEVKELNLHGCPESLRVVVYKESLTLIPRNDDGAEVQQF</sequence>
<reference evidence="2" key="1">
    <citation type="journal article" date="2015" name="Nat. Plants">
        <title>Gene duplication and genetic exchange drive the evolution of S-RNase-based self-incompatibility in Petunia.</title>
        <authorList>
            <person name="Kubo K."/>
            <person name="Paape T."/>
            <person name="Hatakeyama M."/>
            <person name="Entani T."/>
            <person name="Takara A."/>
            <person name="Kajihara K."/>
            <person name="Tsukahara M."/>
            <person name="Shimizu-Inatsugi R."/>
            <person name="Shimizu K.K."/>
            <person name="Takayama S."/>
        </authorList>
    </citation>
    <scope>NUCLEOTIDE SEQUENCE</scope>
</reference>